<evidence type="ECO:0000313" key="2">
    <source>
        <dbReference type="EMBL" id="MBW30565.1"/>
    </source>
</evidence>
<feature type="signal peptide" evidence="1">
    <location>
        <begin position="1"/>
        <end position="34"/>
    </location>
</feature>
<sequence length="79" mass="8326">MALFFISALAVACATNDALSSIAWLTVLLEDVVARSPLDEVVAAEDDDEDDLDFTLPISTPINRSATSCTSVLAARLAI</sequence>
<protein>
    <submittedName>
        <fullName evidence="2">Putative secreted peptide</fullName>
    </submittedName>
</protein>
<feature type="chain" id="PRO_5014856719" evidence="1">
    <location>
        <begin position="35"/>
        <end position="79"/>
    </location>
</feature>
<dbReference type="EMBL" id="GGFM01009814">
    <property type="protein sequence ID" value="MBW30565.1"/>
    <property type="molecule type" value="Transcribed_RNA"/>
</dbReference>
<keyword evidence="1" id="KW-0732">Signal</keyword>
<dbReference type="AlphaFoldDB" id="A0A2M3ZQ01"/>
<organism evidence="2">
    <name type="scientific">Anopheles braziliensis</name>
    <dbReference type="NCBI Taxonomy" id="58242"/>
    <lineage>
        <taxon>Eukaryota</taxon>
        <taxon>Metazoa</taxon>
        <taxon>Ecdysozoa</taxon>
        <taxon>Arthropoda</taxon>
        <taxon>Hexapoda</taxon>
        <taxon>Insecta</taxon>
        <taxon>Pterygota</taxon>
        <taxon>Neoptera</taxon>
        <taxon>Endopterygota</taxon>
        <taxon>Diptera</taxon>
        <taxon>Nematocera</taxon>
        <taxon>Culicoidea</taxon>
        <taxon>Culicidae</taxon>
        <taxon>Anophelinae</taxon>
        <taxon>Anopheles</taxon>
    </lineage>
</organism>
<name>A0A2M3ZQ01_9DIPT</name>
<evidence type="ECO:0000256" key="1">
    <source>
        <dbReference type="SAM" id="SignalP"/>
    </source>
</evidence>
<reference evidence="2" key="1">
    <citation type="submission" date="2018-01" db="EMBL/GenBank/DDBJ databases">
        <title>An insight into the sialome of Amazonian anophelines.</title>
        <authorList>
            <person name="Ribeiro J.M."/>
            <person name="Scarpassa V."/>
            <person name="Calvo E."/>
        </authorList>
    </citation>
    <scope>NUCLEOTIDE SEQUENCE</scope>
    <source>
        <tissue evidence="2">Salivary glands</tissue>
    </source>
</reference>
<accession>A0A2M3ZQ01</accession>
<proteinExistence type="predicted"/>